<dbReference type="AlphaFoldDB" id="A0A5F1ZBJ1"/>
<feature type="signal peptide" evidence="1">
    <location>
        <begin position="1"/>
        <end position="20"/>
    </location>
</feature>
<evidence type="ECO:0000313" key="2">
    <source>
        <dbReference type="EMBL" id="TGK96253.1"/>
    </source>
</evidence>
<evidence type="ECO:0008006" key="4">
    <source>
        <dbReference type="Google" id="ProtNLM"/>
    </source>
</evidence>
<reference evidence="2" key="1">
    <citation type="journal article" date="2019" name="PLoS Negl. Trop. Dis.">
        <title>Revisiting the worldwide diversity of Leptospira species in the environment.</title>
        <authorList>
            <person name="Vincent A.T."/>
            <person name="Schiettekatte O."/>
            <person name="Bourhy P."/>
            <person name="Veyrier F.J."/>
            <person name="Picardeau M."/>
        </authorList>
    </citation>
    <scope>NUCLEOTIDE SEQUENCE [LARGE SCALE GENOMIC DNA]</scope>
    <source>
        <strain evidence="2">201800277</strain>
    </source>
</reference>
<comment type="caution">
    <text evidence="2">The sequence shown here is derived from an EMBL/GenBank/DDBJ whole genome shotgun (WGS) entry which is preliminary data.</text>
</comment>
<evidence type="ECO:0000256" key="1">
    <source>
        <dbReference type="SAM" id="SignalP"/>
    </source>
</evidence>
<feature type="chain" id="PRO_5022807357" description="Permease" evidence="1">
    <location>
        <begin position="21"/>
        <end position="191"/>
    </location>
</feature>
<dbReference type="RefSeq" id="WP_135676702.1">
    <property type="nucleotide sequence ID" value="NZ_RQFP01000001.1"/>
</dbReference>
<dbReference type="OrthoDB" id="327535at2"/>
<gene>
    <name evidence="2" type="ORF">EHQ30_06510</name>
</gene>
<organism evidence="2 3">
    <name type="scientific">Leptospira brenneri</name>
    <dbReference type="NCBI Taxonomy" id="2023182"/>
    <lineage>
        <taxon>Bacteria</taxon>
        <taxon>Pseudomonadati</taxon>
        <taxon>Spirochaetota</taxon>
        <taxon>Spirochaetia</taxon>
        <taxon>Leptospirales</taxon>
        <taxon>Leptospiraceae</taxon>
        <taxon>Leptospira</taxon>
    </lineage>
</organism>
<dbReference type="Proteomes" id="UP000297891">
    <property type="component" value="Unassembled WGS sequence"/>
</dbReference>
<proteinExistence type="predicted"/>
<sequence length="191" mass="22093">MKKLIKLITIFAFSTLPIFAAEPELQNIFRGIDFSVTEVQKVQSMSITVPKIAKRFDSIHNTDKYPIAFFKADCTQEKECFSLLISVMAIPDSLKSYETLLQESKTKDFGSTPYEMNKWMELISFKTDKTMILFGPGELLGNKINAFYYIKDTKETYKVSINLIYHPNFQDEEWKSILLHSFLIIDSISIK</sequence>
<dbReference type="EMBL" id="RQFP01000001">
    <property type="protein sequence ID" value="TGK96253.1"/>
    <property type="molecule type" value="Genomic_DNA"/>
</dbReference>
<evidence type="ECO:0000313" key="3">
    <source>
        <dbReference type="Proteomes" id="UP000297891"/>
    </source>
</evidence>
<accession>A0A5F1ZBJ1</accession>
<keyword evidence="3" id="KW-1185">Reference proteome</keyword>
<protein>
    <recommendedName>
        <fullName evidence="4">Permease</fullName>
    </recommendedName>
</protein>
<keyword evidence="1" id="KW-0732">Signal</keyword>
<name>A0A5F1ZBJ1_9LEPT</name>